<dbReference type="Proteomes" id="UP000199632">
    <property type="component" value="Unassembled WGS sequence"/>
</dbReference>
<proteinExistence type="predicted"/>
<protein>
    <submittedName>
        <fullName evidence="2">Uncharacterized protein</fullName>
    </submittedName>
</protein>
<keyword evidence="3" id="KW-1185">Reference proteome</keyword>
<accession>A0A1H3LA59</accession>
<organism evidence="2 3">
    <name type="scientific">Asanoa ishikariensis</name>
    <dbReference type="NCBI Taxonomy" id="137265"/>
    <lineage>
        <taxon>Bacteria</taxon>
        <taxon>Bacillati</taxon>
        <taxon>Actinomycetota</taxon>
        <taxon>Actinomycetes</taxon>
        <taxon>Micromonosporales</taxon>
        <taxon>Micromonosporaceae</taxon>
        <taxon>Asanoa</taxon>
    </lineage>
</organism>
<dbReference type="EMBL" id="FNQB01000001">
    <property type="protein sequence ID" value="SDY60844.1"/>
    <property type="molecule type" value="Genomic_DNA"/>
</dbReference>
<dbReference type="STRING" id="137265.SAMN05421684_0611"/>
<name>A0A1H3LA59_9ACTN</name>
<evidence type="ECO:0000313" key="3">
    <source>
        <dbReference type="Proteomes" id="UP000199632"/>
    </source>
</evidence>
<sequence>MFYGKPPDPARVEAWNRSYLEHGRNPNDPTRCAIAGCLGRFPCAFRVEAAELLIVAGIDLPDPRHGGRLAMPAPQTGPHLEAHNHPQWSAGRRPLRAGILRQTAKGISNSRHVAPSARA</sequence>
<dbReference type="AlphaFoldDB" id="A0A1H3LA59"/>
<evidence type="ECO:0000256" key="1">
    <source>
        <dbReference type="SAM" id="MobiDB-lite"/>
    </source>
</evidence>
<gene>
    <name evidence="2" type="ORF">SAMN05421684_0611</name>
</gene>
<evidence type="ECO:0000313" key="2">
    <source>
        <dbReference type="EMBL" id="SDY60844.1"/>
    </source>
</evidence>
<reference evidence="3" key="1">
    <citation type="submission" date="2016-10" db="EMBL/GenBank/DDBJ databases">
        <authorList>
            <person name="Varghese N."/>
            <person name="Submissions S."/>
        </authorList>
    </citation>
    <scope>NUCLEOTIDE SEQUENCE [LARGE SCALE GENOMIC DNA]</scope>
    <source>
        <strain evidence="3">DSM 44718</strain>
    </source>
</reference>
<feature type="region of interest" description="Disordered" evidence="1">
    <location>
        <begin position="66"/>
        <end position="91"/>
    </location>
</feature>